<protein>
    <submittedName>
        <fullName evidence="4">Outer membrane protein OmpA-like peptidoglycan-associated protein</fullName>
    </submittedName>
</protein>
<keyword evidence="5" id="KW-1185">Reference proteome</keyword>
<evidence type="ECO:0000313" key="5">
    <source>
        <dbReference type="Proteomes" id="UP000583699"/>
    </source>
</evidence>
<proteinExistence type="predicted"/>
<dbReference type="GO" id="GO:0016020">
    <property type="term" value="C:membrane"/>
    <property type="evidence" value="ECO:0007669"/>
    <property type="project" value="UniProtKB-UniRule"/>
</dbReference>
<dbReference type="Pfam" id="PF00691">
    <property type="entry name" value="OmpA"/>
    <property type="match status" value="1"/>
</dbReference>
<comment type="caution">
    <text evidence="4">The sequence shown here is derived from an EMBL/GenBank/DDBJ whole genome shotgun (WGS) entry which is preliminary data.</text>
</comment>
<feature type="transmembrane region" description="Helical" evidence="2">
    <location>
        <begin position="26"/>
        <end position="45"/>
    </location>
</feature>
<organism evidence="4 5">
    <name type="scientific">Anoxybacillus mongoliensis</name>
    <dbReference type="NCBI Taxonomy" id="452565"/>
    <lineage>
        <taxon>Bacteria</taxon>
        <taxon>Bacillati</taxon>
        <taxon>Bacillota</taxon>
        <taxon>Bacilli</taxon>
        <taxon>Bacillales</taxon>
        <taxon>Anoxybacillaceae</taxon>
        <taxon>Anoxybacillus</taxon>
    </lineage>
</organism>
<dbReference type="CDD" id="cd07185">
    <property type="entry name" value="OmpA_C-like"/>
    <property type="match status" value="1"/>
</dbReference>
<dbReference type="SUPFAM" id="SSF103088">
    <property type="entry name" value="OmpA-like"/>
    <property type="match status" value="1"/>
</dbReference>
<reference evidence="4 5" key="1">
    <citation type="submission" date="2020-08" db="EMBL/GenBank/DDBJ databases">
        <title>Genomic Encyclopedia of Type Strains, Phase IV (KMG-IV): sequencing the most valuable type-strain genomes for metagenomic binning, comparative biology and taxonomic classification.</title>
        <authorList>
            <person name="Goeker M."/>
        </authorList>
    </citation>
    <scope>NUCLEOTIDE SEQUENCE [LARGE SCALE GENOMIC DNA]</scope>
    <source>
        <strain evidence="4 5">DSM 19169</strain>
    </source>
</reference>
<dbReference type="PANTHER" id="PTHR30329">
    <property type="entry name" value="STATOR ELEMENT OF FLAGELLAR MOTOR COMPLEX"/>
    <property type="match status" value="1"/>
</dbReference>
<gene>
    <name evidence="4" type="ORF">HNR43_002536</name>
</gene>
<keyword evidence="2" id="KW-0812">Transmembrane</keyword>
<dbReference type="PROSITE" id="PS51123">
    <property type="entry name" value="OMPA_2"/>
    <property type="match status" value="1"/>
</dbReference>
<keyword evidence="1 2" id="KW-0472">Membrane</keyword>
<dbReference type="AlphaFoldDB" id="A0A7W8JGC0"/>
<dbReference type="Gene3D" id="3.30.1330.60">
    <property type="entry name" value="OmpA-like domain"/>
    <property type="match status" value="1"/>
</dbReference>
<feature type="domain" description="OmpA-like" evidence="3">
    <location>
        <begin position="99"/>
        <end position="231"/>
    </location>
</feature>
<dbReference type="InterPro" id="IPR050330">
    <property type="entry name" value="Bact_OuterMem_StrucFunc"/>
</dbReference>
<dbReference type="InterPro" id="IPR006665">
    <property type="entry name" value="OmpA-like"/>
</dbReference>
<dbReference type="InterPro" id="IPR036737">
    <property type="entry name" value="OmpA-like_sf"/>
</dbReference>
<dbReference type="RefSeq" id="WP_183244258.1">
    <property type="nucleotide sequence ID" value="NZ_JACHEQ010000017.1"/>
</dbReference>
<name>A0A7W8JGC0_9BACL</name>
<evidence type="ECO:0000259" key="3">
    <source>
        <dbReference type="PROSITE" id="PS51123"/>
    </source>
</evidence>
<dbReference type="Proteomes" id="UP000583699">
    <property type="component" value="Unassembled WGS sequence"/>
</dbReference>
<evidence type="ECO:0000256" key="2">
    <source>
        <dbReference type="SAM" id="Phobius"/>
    </source>
</evidence>
<dbReference type="EMBL" id="JACHEQ010000017">
    <property type="protein sequence ID" value="MBB5356527.1"/>
    <property type="molecule type" value="Genomic_DNA"/>
</dbReference>
<sequence>MKNDKYRRLISGQILDSDFWPSFTDLLSTILLVLLLFLMAIIVNAKEDAEKREKVIQQAAKTIKQQARELEYYRGIRKEIIAGLKQEFQKKNLRIDIDSKTGAIKFQNDLLFDTNSDQIKPEFKQQLKVFIPTYFNILYKDYGNHIAEIVVEGHTDDVGSYMYNLELSQKRAFSVVRYILSDEFGSFPYKEKVKMQITANGRSFSNLKYTKSKMVDRENSRRVEFKFRLKNDVNFK</sequence>
<evidence type="ECO:0000256" key="1">
    <source>
        <dbReference type="PROSITE-ProRule" id="PRU00473"/>
    </source>
</evidence>
<accession>A0A7W8JGC0</accession>
<keyword evidence="2" id="KW-1133">Transmembrane helix</keyword>
<dbReference type="PANTHER" id="PTHR30329:SF21">
    <property type="entry name" value="LIPOPROTEIN YIAD-RELATED"/>
    <property type="match status" value="1"/>
</dbReference>
<evidence type="ECO:0000313" key="4">
    <source>
        <dbReference type="EMBL" id="MBB5356527.1"/>
    </source>
</evidence>